<dbReference type="Proteomes" id="UP001500582">
    <property type="component" value="Unassembled WGS sequence"/>
</dbReference>
<evidence type="ECO:0000313" key="2">
    <source>
        <dbReference type="Proteomes" id="UP001500582"/>
    </source>
</evidence>
<accession>A0ABP8HFX7</accession>
<dbReference type="RefSeq" id="WP_345213859.1">
    <property type="nucleotide sequence ID" value="NZ_BAABFT010000021.1"/>
</dbReference>
<name>A0ABP8HFX7_9SPHI</name>
<organism evidence="1 2">
    <name type="scientific">Mucilaginibacter gynuensis</name>
    <dbReference type="NCBI Taxonomy" id="1302236"/>
    <lineage>
        <taxon>Bacteria</taxon>
        <taxon>Pseudomonadati</taxon>
        <taxon>Bacteroidota</taxon>
        <taxon>Sphingobacteriia</taxon>
        <taxon>Sphingobacteriales</taxon>
        <taxon>Sphingobacteriaceae</taxon>
        <taxon>Mucilaginibacter</taxon>
    </lineage>
</organism>
<evidence type="ECO:0000313" key="1">
    <source>
        <dbReference type="EMBL" id="GAA4338802.1"/>
    </source>
</evidence>
<gene>
    <name evidence="1" type="ORF">GCM10023149_49070</name>
</gene>
<protein>
    <submittedName>
        <fullName evidence="1">Uncharacterized protein</fullName>
    </submittedName>
</protein>
<keyword evidence="2" id="KW-1185">Reference proteome</keyword>
<dbReference type="EMBL" id="BAABFT010000021">
    <property type="protein sequence ID" value="GAA4338802.1"/>
    <property type="molecule type" value="Genomic_DNA"/>
</dbReference>
<sequence length="137" mass="16124">MIKISQKLKTQLWWLVIGVDYNYSRIAVADHELTDDTLALWLEDKHDFKNSLDECLRLDLPVRHFAKIIKQEGFNSYEGTRVHHKKKYAYKARIEINEALAWYRNDATNTEQQWARDAMLKGVLTQLVETEASTVAW</sequence>
<proteinExistence type="predicted"/>
<comment type="caution">
    <text evidence="1">The sequence shown here is derived from an EMBL/GenBank/DDBJ whole genome shotgun (WGS) entry which is preliminary data.</text>
</comment>
<reference evidence="2" key="1">
    <citation type="journal article" date="2019" name="Int. J. Syst. Evol. Microbiol.">
        <title>The Global Catalogue of Microorganisms (GCM) 10K type strain sequencing project: providing services to taxonomists for standard genome sequencing and annotation.</title>
        <authorList>
            <consortium name="The Broad Institute Genomics Platform"/>
            <consortium name="The Broad Institute Genome Sequencing Center for Infectious Disease"/>
            <person name="Wu L."/>
            <person name="Ma J."/>
        </authorList>
    </citation>
    <scope>NUCLEOTIDE SEQUENCE [LARGE SCALE GENOMIC DNA]</scope>
    <source>
        <strain evidence="2">JCM 17705</strain>
    </source>
</reference>